<name>A0A8J2ZGG3_9RHOB</name>
<gene>
    <name evidence="1" type="ORF">GCM10011415_03120</name>
</gene>
<reference evidence="1" key="2">
    <citation type="submission" date="2020-09" db="EMBL/GenBank/DDBJ databases">
        <authorList>
            <person name="Sun Q."/>
            <person name="Zhou Y."/>
        </authorList>
    </citation>
    <scope>NUCLEOTIDE SEQUENCE</scope>
    <source>
        <strain evidence="1">CGMCC 1.15762</strain>
    </source>
</reference>
<comment type="caution">
    <text evidence="1">The sequence shown here is derived from an EMBL/GenBank/DDBJ whole genome shotgun (WGS) entry which is preliminary data.</text>
</comment>
<dbReference type="RefSeq" id="WP_188788140.1">
    <property type="nucleotide sequence ID" value="NZ_BMJV01000001.1"/>
</dbReference>
<keyword evidence="2" id="KW-1185">Reference proteome</keyword>
<evidence type="ECO:0000313" key="2">
    <source>
        <dbReference type="Proteomes" id="UP000617145"/>
    </source>
</evidence>
<dbReference type="EMBL" id="BMJV01000001">
    <property type="protein sequence ID" value="GGG60568.1"/>
    <property type="molecule type" value="Genomic_DNA"/>
</dbReference>
<reference evidence="1" key="1">
    <citation type="journal article" date="2014" name="Int. J. Syst. Evol. Microbiol.">
        <title>Complete genome sequence of Corynebacterium casei LMG S-19264T (=DSM 44701T), isolated from a smear-ripened cheese.</title>
        <authorList>
            <consortium name="US DOE Joint Genome Institute (JGI-PGF)"/>
            <person name="Walter F."/>
            <person name="Albersmeier A."/>
            <person name="Kalinowski J."/>
            <person name="Ruckert C."/>
        </authorList>
    </citation>
    <scope>NUCLEOTIDE SEQUENCE</scope>
    <source>
        <strain evidence="1">CGMCC 1.15762</strain>
    </source>
</reference>
<dbReference type="Proteomes" id="UP000617145">
    <property type="component" value="Unassembled WGS sequence"/>
</dbReference>
<accession>A0A8J2ZGG3</accession>
<proteinExistence type="predicted"/>
<dbReference type="AlphaFoldDB" id="A0A8J2ZGG3"/>
<evidence type="ECO:0000313" key="1">
    <source>
        <dbReference type="EMBL" id="GGG60568.1"/>
    </source>
</evidence>
<protein>
    <submittedName>
        <fullName evidence="1">Uncharacterized protein</fullName>
    </submittedName>
</protein>
<sequence length="48" mass="5749">MSVISRMYRRYAYRRTLNTLRCLPSRTRIDCDIEGHEREIANRVATGF</sequence>
<organism evidence="1 2">
    <name type="scientific">Salipiger pallidus</name>
    <dbReference type="NCBI Taxonomy" id="1775170"/>
    <lineage>
        <taxon>Bacteria</taxon>
        <taxon>Pseudomonadati</taxon>
        <taxon>Pseudomonadota</taxon>
        <taxon>Alphaproteobacteria</taxon>
        <taxon>Rhodobacterales</taxon>
        <taxon>Roseobacteraceae</taxon>
        <taxon>Salipiger</taxon>
    </lineage>
</organism>